<dbReference type="PANTHER" id="PTHR43037">
    <property type="entry name" value="UNNAMED PRODUCT-RELATED"/>
    <property type="match status" value="1"/>
</dbReference>
<dbReference type="ESTHER" id="9firm-c9klg2">
    <property type="family name" value="A85-IroE-IroD-Fes-Yiel"/>
</dbReference>
<dbReference type="STRING" id="500635.MITSMUL_04046"/>
<sequence length="455" mass="49574">MRWQKAILLAGIAAGTIFHGGLYAAAAEAPQAAAVASVQGIEQVTVISKSYGDGELPAYVVLKYPHSLDSKQLAAADYTVEGRTVEKVTTNTEPTAEKDVPGCYVVLHLAHSNTSFDGDLAARAKQDAAQAGQADAAGDDKGGKGVDAPWIADRQPPDLTVKVSQVKDVKAQDGTVYAASSQAHSDSGVVEQDVDRFTQHVYKDPETGYEMPYNLYLPKDYDPNKSYPLVFFVADASANINNTKTPLFQGNGATVWTEPEEQAKHPCIVLAPQYTQDIVQSIGMMTTDENVWTPGLTLVTHLLQDTIKNYAVDKTRIYGTGQSQGGMTNIAISDRYPDLFAAQWLVACQWNVQEMAAMKDKKLWITVCEGDNKAFPGMNEATALWESLGSSVARNASPWWNSKSPVAELDKQVRELAAQGKKINYTVFAGGNHMYTWSFAYGIDAIRDWLFAQKK</sequence>
<feature type="chain" id="PRO_5038893471" description="Esterase Ig-like N-terminal domain-containing protein" evidence="3">
    <location>
        <begin position="25"/>
        <end position="455"/>
    </location>
</feature>
<organism evidence="5 6">
    <name type="scientific">Mitsuokella multacida DSM 20544</name>
    <dbReference type="NCBI Taxonomy" id="500635"/>
    <lineage>
        <taxon>Bacteria</taxon>
        <taxon>Bacillati</taxon>
        <taxon>Bacillota</taxon>
        <taxon>Negativicutes</taxon>
        <taxon>Selenomonadales</taxon>
        <taxon>Selenomonadaceae</taxon>
        <taxon>Mitsuokella</taxon>
    </lineage>
</organism>
<reference evidence="5" key="1">
    <citation type="submission" date="2009-09" db="EMBL/GenBank/DDBJ databases">
        <authorList>
            <person name="Weinstock G."/>
            <person name="Sodergren E."/>
            <person name="Clifton S."/>
            <person name="Fulton L."/>
            <person name="Fulton B."/>
            <person name="Courtney L."/>
            <person name="Fronick C."/>
            <person name="Harrison M."/>
            <person name="Strong C."/>
            <person name="Farmer C."/>
            <person name="Delahaunty K."/>
            <person name="Markovic C."/>
            <person name="Hall O."/>
            <person name="Minx P."/>
            <person name="Tomlinson C."/>
            <person name="Mitreva M."/>
            <person name="Nelson J."/>
            <person name="Hou S."/>
            <person name="Wollam A."/>
            <person name="Pepin K.H."/>
            <person name="Johnson M."/>
            <person name="Bhonagiri V."/>
            <person name="Nash W.E."/>
            <person name="Warren W."/>
            <person name="Chinwalla A."/>
            <person name="Mardis E.R."/>
            <person name="Wilson R.K."/>
        </authorList>
    </citation>
    <scope>NUCLEOTIDE SEQUENCE [LARGE SCALE GENOMIC DNA]</scope>
    <source>
        <strain evidence="5">DSM 20544</strain>
    </source>
</reference>
<protein>
    <recommendedName>
        <fullName evidence="4">Esterase Ig-like N-terminal domain-containing protein</fullName>
    </recommendedName>
</protein>
<dbReference type="Pfam" id="PF18435">
    <property type="entry name" value="EstA_Ig_like"/>
    <property type="match status" value="1"/>
</dbReference>
<evidence type="ECO:0000256" key="1">
    <source>
        <dbReference type="ARBA" id="ARBA00022729"/>
    </source>
</evidence>
<dbReference type="EMBL" id="ABWK02000012">
    <property type="protein sequence ID" value="EEX68976.1"/>
    <property type="molecule type" value="Genomic_DNA"/>
</dbReference>
<dbReference type="Proteomes" id="UP000003671">
    <property type="component" value="Unassembled WGS sequence"/>
</dbReference>
<proteinExistence type="predicted"/>
<dbReference type="Pfam" id="PF00756">
    <property type="entry name" value="Esterase"/>
    <property type="match status" value="1"/>
</dbReference>
<evidence type="ECO:0000256" key="3">
    <source>
        <dbReference type="SAM" id="SignalP"/>
    </source>
</evidence>
<dbReference type="PATRIC" id="fig|500635.8.peg.433"/>
<gene>
    <name evidence="5" type="ORF">MITSMUL_04046</name>
</gene>
<dbReference type="eggNOG" id="COG4099">
    <property type="taxonomic scope" value="Bacteria"/>
</dbReference>
<feature type="compositionally biased region" description="Low complexity" evidence="2">
    <location>
        <begin position="127"/>
        <end position="136"/>
    </location>
</feature>
<dbReference type="Gene3D" id="2.60.40.2180">
    <property type="match status" value="1"/>
</dbReference>
<keyword evidence="1 3" id="KW-0732">Signal</keyword>
<dbReference type="SUPFAM" id="SSF53474">
    <property type="entry name" value="alpha/beta-Hydrolases"/>
    <property type="match status" value="1"/>
</dbReference>
<feature type="region of interest" description="Disordered" evidence="2">
    <location>
        <begin position="127"/>
        <end position="153"/>
    </location>
</feature>
<accession>C9KLG2</accession>
<dbReference type="GeneID" id="93481145"/>
<dbReference type="InterPro" id="IPR000801">
    <property type="entry name" value="Esterase-like"/>
</dbReference>
<dbReference type="InterPro" id="IPR041172">
    <property type="entry name" value="EstA_Ig-like_N"/>
</dbReference>
<dbReference type="RefSeq" id="WP_005840434.1">
    <property type="nucleotide sequence ID" value="NZ_GG697141.2"/>
</dbReference>
<feature type="signal peptide" evidence="3">
    <location>
        <begin position="1"/>
        <end position="24"/>
    </location>
</feature>
<feature type="domain" description="Esterase Ig-like N-terminal" evidence="4">
    <location>
        <begin position="43"/>
        <end position="178"/>
    </location>
</feature>
<dbReference type="Gene3D" id="3.40.50.1820">
    <property type="entry name" value="alpha/beta hydrolase"/>
    <property type="match status" value="1"/>
</dbReference>
<dbReference type="InterPro" id="IPR050955">
    <property type="entry name" value="Plant_Biomass_Hydrol_Est"/>
</dbReference>
<keyword evidence="6" id="KW-1185">Reference proteome</keyword>
<evidence type="ECO:0000313" key="6">
    <source>
        <dbReference type="Proteomes" id="UP000003671"/>
    </source>
</evidence>
<evidence type="ECO:0000256" key="2">
    <source>
        <dbReference type="SAM" id="MobiDB-lite"/>
    </source>
</evidence>
<name>C9KLG2_9FIRM</name>
<dbReference type="PANTHER" id="PTHR43037:SF1">
    <property type="entry name" value="BLL1128 PROTEIN"/>
    <property type="match status" value="1"/>
</dbReference>
<dbReference type="AlphaFoldDB" id="C9KLG2"/>
<dbReference type="InterPro" id="IPR029058">
    <property type="entry name" value="AB_hydrolase_fold"/>
</dbReference>
<comment type="caution">
    <text evidence="5">The sequence shown here is derived from an EMBL/GenBank/DDBJ whole genome shotgun (WGS) entry which is preliminary data.</text>
</comment>
<evidence type="ECO:0000259" key="4">
    <source>
        <dbReference type="Pfam" id="PF18435"/>
    </source>
</evidence>
<evidence type="ECO:0000313" key="5">
    <source>
        <dbReference type="EMBL" id="EEX68976.1"/>
    </source>
</evidence>
<dbReference type="HOGENOM" id="CLU_035499_0_0_9"/>